<keyword evidence="2" id="KW-1185">Reference proteome</keyword>
<dbReference type="Proteomes" id="UP001501020">
    <property type="component" value="Unassembled WGS sequence"/>
</dbReference>
<dbReference type="RefSeq" id="WP_190853079.1">
    <property type="nucleotide sequence ID" value="NZ_BAAAMR010000002.1"/>
</dbReference>
<evidence type="ECO:0000313" key="1">
    <source>
        <dbReference type="EMBL" id="GAA2119436.1"/>
    </source>
</evidence>
<gene>
    <name evidence="1" type="ORF">GCM10009727_03260</name>
</gene>
<evidence type="ECO:0000313" key="2">
    <source>
        <dbReference type="Proteomes" id="UP001501020"/>
    </source>
</evidence>
<proteinExistence type="predicted"/>
<comment type="caution">
    <text evidence="1">The sequence shown here is derived from an EMBL/GenBank/DDBJ whole genome shotgun (WGS) entry which is preliminary data.</text>
</comment>
<organism evidence="1 2">
    <name type="scientific">Actinomadura napierensis</name>
    <dbReference type="NCBI Taxonomy" id="267854"/>
    <lineage>
        <taxon>Bacteria</taxon>
        <taxon>Bacillati</taxon>
        <taxon>Actinomycetota</taxon>
        <taxon>Actinomycetes</taxon>
        <taxon>Streptosporangiales</taxon>
        <taxon>Thermomonosporaceae</taxon>
        <taxon>Actinomadura</taxon>
    </lineage>
</organism>
<protein>
    <submittedName>
        <fullName evidence="1">Uncharacterized protein</fullName>
    </submittedName>
</protein>
<accession>A0ABN2Y0S1</accession>
<sequence>MAQPTERAATSLRLAGPALGLGLEETDVDAYLEAARSGAIIPETSCDKGMQDNHALRTATRTSLPAAELQSA</sequence>
<reference evidence="1 2" key="1">
    <citation type="journal article" date="2019" name="Int. J. Syst. Evol. Microbiol.">
        <title>The Global Catalogue of Microorganisms (GCM) 10K type strain sequencing project: providing services to taxonomists for standard genome sequencing and annotation.</title>
        <authorList>
            <consortium name="The Broad Institute Genomics Platform"/>
            <consortium name="The Broad Institute Genome Sequencing Center for Infectious Disease"/>
            <person name="Wu L."/>
            <person name="Ma J."/>
        </authorList>
    </citation>
    <scope>NUCLEOTIDE SEQUENCE [LARGE SCALE GENOMIC DNA]</scope>
    <source>
        <strain evidence="1 2">JCM 13850</strain>
    </source>
</reference>
<name>A0ABN2Y0S1_9ACTN</name>
<dbReference type="EMBL" id="BAAAMR010000002">
    <property type="protein sequence ID" value="GAA2119436.1"/>
    <property type="molecule type" value="Genomic_DNA"/>
</dbReference>